<gene>
    <name evidence="1" type="ORF">LCGC14_1931400</name>
</gene>
<evidence type="ECO:0000313" key="1">
    <source>
        <dbReference type="EMBL" id="KKL87769.1"/>
    </source>
</evidence>
<protein>
    <submittedName>
        <fullName evidence="1">Uncharacterized protein</fullName>
    </submittedName>
</protein>
<dbReference type="GO" id="GO:0000287">
    <property type="term" value="F:magnesium ion binding"/>
    <property type="evidence" value="ECO:0007669"/>
    <property type="project" value="InterPro"/>
</dbReference>
<name>A0A0F9FMY3_9ZZZZ</name>
<dbReference type="SUPFAM" id="SSF103084">
    <property type="entry name" value="Holliday junction resolvase RusA"/>
    <property type="match status" value="1"/>
</dbReference>
<proteinExistence type="predicted"/>
<dbReference type="Gene3D" id="3.30.1330.70">
    <property type="entry name" value="Holliday junction resolvase RusA"/>
    <property type="match status" value="1"/>
</dbReference>
<dbReference type="EMBL" id="LAZR01020744">
    <property type="protein sequence ID" value="KKL87769.1"/>
    <property type="molecule type" value="Genomic_DNA"/>
</dbReference>
<dbReference type="GO" id="GO:0006310">
    <property type="term" value="P:DNA recombination"/>
    <property type="evidence" value="ECO:0007669"/>
    <property type="project" value="InterPro"/>
</dbReference>
<dbReference type="AlphaFoldDB" id="A0A0F9FMY3"/>
<accession>A0A0F9FMY3</accession>
<dbReference type="GO" id="GO:0006281">
    <property type="term" value="P:DNA repair"/>
    <property type="evidence" value="ECO:0007669"/>
    <property type="project" value="InterPro"/>
</dbReference>
<dbReference type="InterPro" id="IPR036614">
    <property type="entry name" value="RusA-like_sf"/>
</dbReference>
<reference evidence="1" key="1">
    <citation type="journal article" date="2015" name="Nature">
        <title>Complex archaea that bridge the gap between prokaryotes and eukaryotes.</title>
        <authorList>
            <person name="Spang A."/>
            <person name="Saw J.H."/>
            <person name="Jorgensen S.L."/>
            <person name="Zaremba-Niedzwiedzka K."/>
            <person name="Martijn J."/>
            <person name="Lind A.E."/>
            <person name="van Eijk R."/>
            <person name="Schleper C."/>
            <person name="Guy L."/>
            <person name="Ettema T.J."/>
        </authorList>
    </citation>
    <scope>NUCLEOTIDE SEQUENCE</scope>
</reference>
<sequence>MKKEFNEELTIILPLPGGLLSPNCTVGSIGGRFAKAGAIKKYRRLAKKAVEDAQIDTAPWDLVRVNAIFFFKQKRRRDPDNANGSLKSAYDGIKDSGLVIDDDYEHMKRGEPQFLYDREFPRVELTIEKL</sequence>
<organism evidence="1">
    <name type="scientific">marine sediment metagenome</name>
    <dbReference type="NCBI Taxonomy" id="412755"/>
    <lineage>
        <taxon>unclassified sequences</taxon>
        <taxon>metagenomes</taxon>
        <taxon>ecological metagenomes</taxon>
    </lineage>
</organism>
<comment type="caution">
    <text evidence="1">The sequence shown here is derived from an EMBL/GenBank/DDBJ whole genome shotgun (WGS) entry which is preliminary data.</text>
</comment>